<keyword evidence="2" id="KW-1185">Reference proteome</keyword>
<dbReference type="AlphaFoldDB" id="A0A5B9PRD5"/>
<dbReference type="Proteomes" id="UP000322214">
    <property type="component" value="Chromosome"/>
</dbReference>
<name>A0A5B9PRD5_9BACT</name>
<proteinExistence type="predicted"/>
<dbReference type="KEGG" id="mff:MFFC18_49940"/>
<gene>
    <name evidence="1" type="ORF">MFFC18_49940</name>
</gene>
<evidence type="ECO:0000313" key="2">
    <source>
        <dbReference type="Proteomes" id="UP000322214"/>
    </source>
</evidence>
<sequence>MAGFCGEQQAQRVRTNSVELAKAHNICLFPPAVIINFTVRSGNKQTKSPRTGGLHFENLFGVSNLGNQQHFAGGSLQLPTGRNGG</sequence>
<reference evidence="1 2" key="1">
    <citation type="submission" date="2019-08" db="EMBL/GenBank/DDBJ databases">
        <title>Deep-cultivation of Planctomycetes and their phenomic and genomic characterization uncovers novel biology.</title>
        <authorList>
            <person name="Wiegand S."/>
            <person name="Jogler M."/>
            <person name="Boedeker C."/>
            <person name="Pinto D."/>
            <person name="Vollmers J."/>
            <person name="Rivas-Marin E."/>
            <person name="Kohn T."/>
            <person name="Peeters S.H."/>
            <person name="Heuer A."/>
            <person name="Rast P."/>
            <person name="Oberbeckmann S."/>
            <person name="Bunk B."/>
            <person name="Jeske O."/>
            <person name="Meyerdierks A."/>
            <person name="Storesund J.E."/>
            <person name="Kallscheuer N."/>
            <person name="Luecker S."/>
            <person name="Lage O.M."/>
            <person name="Pohl T."/>
            <person name="Merkel B.J."/>
            <person name="Hornburger P."/>
            <person name="Mueller R.-W."/>
            <person name="Bruemmer F."/>
            <person name="Labrenz M."/>
            <person name="Spormann A.M."/>
            <person name="Op den Camp H."/>
            <person name="Overmann J."/>
            <person name="Amann R."/>
            <person name="Jetten M.S.M."/>
            <person name="Mascher T."/>
            <person name="Medema M.H."/>
            <person name="Devos D.P."/>
            <person name="Kaster A.-K."/>
            <person name="Ovreas L."/>
            <person name="Rohde M."/>
            <person name="Galperin M.Y."/>
            <person name="Jogler C."/>
        </authorList>
    </citation>
    <scope>NUCLEOTIDE SEQUENCE [LARGE SCALE GENOMIC DNA]</scope>
    <source>
        <strain evidence="1 2">FC18</strain>
    </source>
</reference>
<accession>A0A5B9PRD5</accession>
<organism evidence="1 2">
    <name type="scientific">Mariniblastus fucicola</name>
    <dbReference type="NCBI Taxonomy" id="980251"/>
    <lineage>
        <taxon>Bacteria</taxon>
        <taxon>Pseudomonadati</taxon>
        <taxon>Planctomycetota</taxon>
        <taxon>Planctomycetia</taxon>
        <taxon>Pirellulales</taxon>
        <taxon>Pirellulaceae</taxon>
        <taxon>Mariniblastus</taxon>
    </lineage>
</organism>
<dbReference type="EMBL" id="CP042912">
    <property type="protein sequence ID" value="QEG25071.1"/>
    <property type="molecule type" value="Genomic_DNA"/>
</dbReference>
<evidence type="ECO:0000313" key="1">
    <source>
        <dbReference type="EMBL" id="QEG25071.1"/>
    </source>
</evidence>
<protein>
    <submittedName>
        <fullName evidence="1">Uncharacterized protein</fullName>
    </submittedName>
</protein>